<name>A0A918UJC4_9SPHN</name>
<feature type="transmembrane region" description="Helical" evidence="10">
    <location>
        <begin position="66"/>
        <end position="87"/>
    </location>
</feature>
<evidence type="ECO:0000256" key="9">
    <source>
        <dbReference type="ARBA" id="ARBA00023303"/>
    </source>
</evidence>
<keyword evidence="2" id="KW-0813">Transport</keyword>
<keyword evidence="3 10" id="KW-0812">Transmembrane</keyword>
<dbReference type="CDD" id="cd01034">
    <property type="entry name" value="EriC_like"/>
    <property type="match status" value="1"/>
</dbReference>
<feature type="transmembrane region" description="Helical" evidence="10">
    <location>
        <begin position="170"/>
        <end position="193"/>
    </location>
</feature>
<keyword evidence="8" id="KW-0868">Chloride</keyword>
<dbReference type="GO" id="GO:0034707">
    <property type="term" value="C:chloride channel complex"/>
    <property type="evidence" value="ECO:0007669"/>
    <property type="project" value="UniProtKB-KW"/>
</dbReference>
<evidence type="ECO:0000256" key="10">
    <source>
        <dbReference type="SAM" id="Phobius"/>
    </source>
</evidence>
<evidence type="ECO:0000256" key="4">
    <source>
        <dbReference type="ARBA" id="ARBA00022989"/>
    </source>
</evidence>
<dbReference type="GO" id="GO:0005254">
    <property type="term" value="F:chloride channel activity"/>
    <property type="evidence" value="ECO:0007669"/>
    <property type="project" value="UniProtKB-KW"/>
</dbReference>
<evidence type="ECO:0000256" key="1">
    <source>
        <dbReference type="ARBA" id="ARBA00004141"/>
    </source>
</evidence>
<evidence type="ECO:0000256" key="6">
    <source>
        <dbReference type="ARBA" id="ARBA00023136"/>
    </source>
</evidence>
<feature type="transmembrane region" description="Helical" evidence="10">
    <location>
        <begin position="205"/>
        <end position="223"/>
    </location>
</feature>
<feature type="transmembrane region" description="Helical" evidence="10">
    <location>
        <begin position="243"/>
        <end position="265"/>
    </location>
</feature>
<feature type="transmembrane region" description="Helical" evidence="10">
    <location>
        <begin position="370"/>
        <end position="397"/>
    </location>
</feature>
<evidence type="ECO:0000256" key="2">
    <source>
        <dbReference type="ARBA" id="ARBA00022448"/>
    </source>
</evidence>
<reference evidence="11" key="2">
    <citation type="submission" date="2020-09" db="EMBL/GenBank/DDBJ databases">
        <authorList>
            <person name="Sun Q."/>
            <person name="Kim S."/>
        </authorList>
    </citation>
    <scope>NUCLEOTIDE SEQUENCE</scope>
    <source>
        <strain evidence="11">KCTC 32255</strain>
    </source>
</reference>
<organism evidence="11 12">
    <name type="scientific">Novosphingobium colocasiae</name>
    <dbReference type="NCBI Taxonomy" id="1256513"/>
    <lineage>
        <taxon>Bacteria</taxon>
        <taxon>Pseudomonadati</taxon>
        <taxon>Pseudomonadota</taxon>
        <taxon>Alphaproteobacteria</taxon>
        <taxon>Sphingomonadales</taxon>
        <taxon>Sphingomonadaceae</taxon>
        <taxon>Novosphingobium</taxon>
    </lineage>
</organism>
<dbReference type="Gene3D" id="1.10.3080.10">
    <property type="entry name" value="Clc chloride channel"/>
    <property type="match status" value="1"/>
</dbReference>
<accession>A0A918UJC4</accession>
<gene>
    <name evidence="11" type="primary">yadQ</name>
    <name evidence="11" type="ORF">GCM10011614_31670</name>
</gene>
<evidence type="ECO:0000256" key="3">
    <source>
        <dbReference type="ARBA" id="ARBA00022692"/>
    </source>
</evidence>
<feature type="transmembrane region" description="Helical" evidence="10">
    <location>
        <begin position="36"/>
        <end position="54"/>
    </location>
</feature>
<dbReference type="SUPFAM" id="SSF81340">
    <property type="entry name" value="Clc chloride channel"/>
    <property type="match status" value="1"/>
</dbReference>
<dbReference type="Proteomes" id="UP000648075">
    <property type="component" value="Unassembled WGS sequence"/>
</dbReference>
<keyword evidence="5" id="KW-0406">Ion transport</keyword>
<dbReference type="InterPro" id="IPR014743">
    <property type="entry name" value="Cl-channel_core"/>
</dbReference>
<sequence>MLFSENLRRTAMALLGTRPEPGSGFSQSLDQARRRLATLSGAIALGIVAILFAWLGDEAQRGFARIVAWMPLAPLLLTPLTFAAVVWMTRRFVPEARGSGIPQVIAAGAHPELARTRLLSLPVALAKLAMTAIMLLAGASVGREGPTVQVSAAIMVACHRVLRVPIGAGVLIAGGAAGVAAAFNTPLAGVAFAIEELASAFEQRVAMLVMAAVVVSGLVSLGYSGDYIYFGVMRETLPVSSVLLIAPLAGIMGGVLGGLFSRMLLGFAGSSHPLIQVFRAHPVRAALVCGVIVAVTGLVSGGATWGTGYETTRGMIEGQTDAPLYFGPAKFLVMVATAISGAPGGIFAPSLSVGAGFGRLLSLLFPQDPFPAIVLLGMTGYFVGVVRAPLTAVIILMETTASRGMILPLFLTAIIADGASTLVCRHKLYHGLSAPFRAGKAANA</sequence>
<feature type="transmembrane region" description="Helical" evidence="10">
    <location>
        <begin position="285"/>
        <end position="305"/>
    </location>
</feature>
<proteinExistence type="predicted"/>
<dbReference type="PANTHER" id="PTHR43427:SF6">
    <property type="entry name" value="CHLORIDE CHANNEL PROTEIN CLC-E"/>
    <property type="match status" value="1"/>
</dbReference>
<dbReference type="Pfam" id="PF00654">
    <property type="entry name" value="Voltage_CLC"/>
    <property type="match status" value="1"/>
</dbReference>
<keyword evidence="4 10" id="KW-1133">Transmembrane helix</keyword>
<keyword evidence="6 10" id="KW-0472">Membrane</keyword>
<dbReference type="PRINTS" id="PR00762">
    <property type="entry name" value="CLCHANNEL"/>
</dbReference>
<comment type="subcellular location">
    <subcellularLocation>
        <location evidence="1">Membrane</location>
        <topology evidence="1">Multi-pass membrane protein</topology>
    </subcellularLocation>
</comment>
<keyword evidence="9" id="KW-0407">Ion channel</keyword>
<keyword evidence="7" id="KW-0869">Chloride channel</keyword>
<evidence type="ECO:0000256" key="7">
    <source>
        <dbReference type="ARBA" id="ARBA00023173"/>
    </source>
</evidence>
<dbReference type="EMBL" id="BMZA01000018">
    <property type="protein sequence ID" value="GGZ14385.1"/>
    <property type="molecule type" value="Genomic_DNA"/>
</dbReference>
<keyword evidence="12" id="KW-1185">Reference proteome</keyword>
<dbReference type="InterPro" id="IPR050368">
    <property type="entry name" value="ClC-type_chloride_channel"/>
</dbReference>
<protein>
    <submittedName>
        <fullName evidence="11">Chloride channel protein</fullName>
    </submittedName>
</protein>
<feature type="transmembrane region" description="Helical" evidence="10">
    <location>
        <begin position="331"/>
        <end position="358"/>
    </location>
</feature>
<evidence type="ECO:0000313" key="12">
    <source>
        <dbReference type="Proteomes" id="UP000648075"/>
    </source>
</evidence>
<dbReference type="PANTHER" id="PTHR43427">
    <property type="entry name" value="CHLORIDE CHANNEL PROTEIN CLC-E"/>
    <property type="match status" value="1"/>
</dbReference>
<comment type="caution">
    <text evidence="11">The sequence shown here is derived from an EMBL/GenBank/DDBJ whole genome shotgun (WGS) entry which is preliminary data.</text>
</comment>
<evidence type="ECO:0000256" key="8">
    <source>
        <dbReference type="ARBA" id="ARBA00023214"/>
    </source>
</evidence>
<evidence type="ECO:0000256" key="5">
    <source>
        <dbReference type="ARBA" id="ARBA00023065"/>
    </source>
</evidence>
<dbReference type="InterPro" id="IPR001807">
    <property type="entry name" value="ClC"/>
</dbReference>
<reference evidence="11" key="1">
    <citation type="journal article" date="2014" name="Int. J. Syst. Evol. Microbiol.">
        <title>Complete genome sequence of Corynebacterium casei LMG S-19264T (=DSM 44701T), isolated from a smear-ripened cheese.</title>
        <authorList>
            <consortium name="US DOE Joint Genome Institute (JGI-PGF)"/>
            <person name="Walter F."/>
            <person name="Albersmeier A."/>
            <person name="Kalinowski J."/>
            <person name="Ruckert C."/>
        </authorList>
    </citation>
    <scope>NUCLEOTIDE SEQUENCE</scope>
    <source>
        <strain evidence="11">KCTC 32255</strain>
    </source>
</reference>
<evidence type="ECO:0000313" key="11">
    <source>
        <dbReference type="EMBL" id="GGZ14385.1"/>
    </source>
</evidence>
<dbReference type="AlphaFoldDB" id="A0A918UJC4"/>